<reference evidence="2" key="2">
    <citation type="journal article" date="2020" name="Nat. Commun.">
        <title>Large-scale genome sequencing of mycorrhizal fungi provides insights into the early evolution of symbiotic traits.</title>
        <authorList>
            <person name="Miyauchi S."/>
            <person name="Kiss E."/>
            <person name="Kuo A."/>
            <person name="Drula E."/>
            <person name="Kohler A."/>
            <person name="Sanchez-Garcia M."/>
            <person name="Morin E."/>
            <person name="Andreopoulos B."/>
            <person name="Barry K.W."/>
            <person name="Bonito G."/>
            <person name="Buee M."/>
            <person name="Carver A."/>
            <person name="Chen C."/>
            <person name="Cichocki N."/>
            <person name="Clum A."/>
            <person name="Culley D."/>
            <person name="Crous P.W."/>
            <person name="Fauchery L."/>
            <person name="Girlanda M."/>
            <person name="Hayes R.D."/>
            <person name="Keri Z."/>
            <person name="LaButti K."/>
            <person name="Lipzen A."/>
            <person name="Lombard V."/>
            <person name="Magnuson J."/>
            <person name="Maillard F."/>
            <person name="Murat C."/>
            <person name="Nolan M."/>
            <person name="Ohm R.A."/>
            <person name="Pangilinan J."/>
            <person name="Pereira M.F."/>
            <person name="Perotto S."/>
            <person name="Peter M."/>
            <person name="Pfister S."/>
            <person name="Riley R."/>
            <person name="Sitrit Y."/>
            <person name="Stielow J.B."/>
            <person name="Szollosi G."/>
            <person name="Zifcakova L."/>
            <person name="Stursova M."/>
            <person name="Spatafora J.W."/>
            <person name="Tedersoo L."/>
            <person name="Vaario L.M."/>
            <person name="Yamada A."/>
            <person name="Yan M."/>
            <person name="Wang P."/>
            <person name="Xu J."/>
            <person name="Bruns T."/>
            <person name="Baldrian P."/>
            <person name="Vilgalys R."/>
            <person name="Dunand C."/>
            <person name="Henrissat B."/>
            <person name="Grigoriev I.V."/>
            <person name="Hibbett D."/>
            <person name="Nagy L.G."/>
            <person name="Martin F.M."/>
        </authorList>
    </citation>
    <scope>NUCLEOTIDE SEQUENCE</scope>
    <source>
        <strain evidence="2">Prilba</strain>
    </source>
</reference>
<proteinExistence type="predicted"/>
<comment type="caution">
    <text evidence="2">The sequence shown here is derived from an EMBL/GenBank/DDBJ whole genome shotgun (WGS) entry which is preliminary data.</text>
</comment>
<dbReference type="EMBL" id="WHVB01000003">
    <property type="protein sequence ID" value="KAF8484485.1"/>
    <property type="molecule type" value="Genomic_DNA"/>
</dbReference>
<organism evidence="2 3">
    <name type="scientific">Russula ochroleuca</name>
    <dbReference type="NCBI Taxonomy" id="152965"/>
    <lineage>
        <taxon>Eukaryota</taxon>
        <taxon>Fungi</taxon>
        <taxon>Dikarya</taxon>
        <taxon>Basidiomycota</taxon>
        <taxon>Agaricomycotina</taxon>
        <taxon>Agaricomycetes</taxon>
        <taxon>Russulales</taxon>
        <taxon>Russulaceae</taxon>
        <taxon>Russula</taxon>
    </lineage>
</organism>
<feature type="non-terminal residue" evidence="2">
    <location>
        <position position="1"/>
    </location>
</feature>
<gene>
    <name evidence="2" type="ORF">DFH94DRAFT_598503</name>
</gene>
<name>A0A9P5TBY6_9AGAM</name>
<evidence type="ECO:0000313" key="2">
    <source>
        <dbReference type="EMBL" id="KAF8484485.1"/>
    </source>
</evidence>
<reference evidence="2" key="1">
    <citation type="submission" date="2019-10" db="EMBL/GenBank/DDBJ databases">
        <authorList>
            <consortium name="DOE Joint Genome Institute"/>
            <person name="Kuo A."/>
            <person name="Miyauchi S."/>
            <person name="Kiss E."/>
            <person name="Drula E."/>
            <person name="Kohler A."/>
            <person name="Sanchez-Garcia M."/>
            <person name="Andreopoulos B."/>
            <person name="Barry K.W."/>
            <person name="Bonito G."/>
            <person name="Buee M."/>
            <person name="Carver A."/>
            <person name="Chen C."/>
            <person name="Cichocki N."/>
            <person name="Clum A."/>
            <person name="Culley D."/>
            <person name="Crous P.W."/>
            <person name="Fauchery L."/>
            <person name="Girlanda M."/>
            <person name="Hayes R."/>
            <person name="Keri Z."/>
            <person name="LaButti K."/>
            <person name="Lipzen A."/>
            <person name="Lombard V."/>
            <person name="Magnuson J."/>
            <person name="Maillard F."/>
            <person name="Morin E."/>
            <person name="Murat C."/>
            <person name="Nolan M."/>
            <person name="Ohm R."/>
            <person name="Pangilinan J."/>
            <person name="Pereira M."/>
            <person name="Perotto S."/>
            <person name="Peter M."/>
            <person name="Riley R."/>
            <person name="Sitrit Y."/>
            <person name="Stielow B."/>
            <person name="Szollosi G."/>
            <person name="Zifcakova L."/>
            <person name="Stursova M."/>
            <person name="Spatafora J.W."/>
            <person name="Tedersoo L."/>
            <person name="Vaario L.-M."/>
            <person name="Yamada A."/>
            <person name="Yan M."/>
            <person name="Wang P."/>
            <person name="Xu J."/>
            <person name="Bruns T."/>
            <person name="Baldrian P."/>
            <person name="Vilgalys R."/>
            <person name="Henrissat B."/>
            <person name="Grigoriev I.V."/>
            <person name="Hibbett D."/>
            <person name="Nagy L.G."/>
            <person name="Martin F.M."/>
        </authorList>
    </citation>
    <scope>NUCLEOTIDE SEQUENCE</scope>
    <source>
        <strain evidence="2">Prilba</strain>
    </source>
</reference>
<evidence type="ECO:0000256" key="1">
    <source>
        <dbReference type="SAM" id="Phobius"/>
    </source>
</evidence>
<feature type="non-terminal residue" evidence="2">
    <location>
        <position position="164"/>
    </location>
</feature>
<accession>A0A9P5TBY6</accession>
<dbReference type="OrthoDB" id="3232130at2759"/>
<protein>
    <submittedName>
        <fullName evidence="2">Uncharacterized protein</fullName>
    </submittedName>
</protein>
<dbReference type="Proteomes" id="UP000759537">
    <property type="component" value="Unassembled WGS sequence"/>
</dbReference>
<sequence length="164" mass="19014">TLGTRLIIFSALVLPSALIPLLVLRRSVNNLHRKIDELSGATRGLHHEFKSVMLELSDRRTQHEQLQVMIAKTRDGLTHLRGETYRLRRVHVREDERMRGQVQELIASNQYVNEAQVSRLRELGTSLADVAAFMQEMELHQGLFTPRFDARGIERLRFLAMQFE</sequence>
<evidence type="ECO:0000313" key="3">
    <source>
        <dbReference type="Proteomes" id="UP000759537"/>
    </source>
</evidence>
<keyword evidence="1" id="KW-0812">Transmembrane</keyword>
<keyword evidence="3" id="KW-1185">Reference proteome</keyword>
<feature type="transmembrane region" description="Helical" evidence="1">
    <location>
        <begin position="6"/>
        <end position="24"/>
    </location>
</feature>
<dbReference type="AlphaFoldDB" id="A0A9P5TBY6"/>
<keyword evidence="1" id="KW-1133">Transmembrane helix</keyword>
<keyword evidence="1" id="KW-0472">Membrane</keyword>